<dbReference type="GO" id="GO:0004842">
    <property type="term" value="F:ubiquitin-protein transferase activity"/>
    <property type="evidence" value="ECO:0007669"/>
    <property type="project" value="InterPro"/>
</dbReference>
<protein>
    <submittedName>
        <fullName evidence="12">RBR-type E3 ubiquitin transferase</fullName>
    </submittedName>
</protein>
<accession>A0A1I8ITL8</accession>
<reference evidence="12" key="1">
    <citation type="submission" date="2016-11" db="UniProtKB">
        <authorList>
            <consortium name="WormBaseParasite"/>
        </authorList>
    </citation>
    <scope>IDENTIFICATION</scope>
</reference>
<dbReference type="GO" id="GO:0016567">
    <property type="term" value="P:protein ubiquitination"/>
    <property type="evidence" value="ECO:0007669"/>
    <property type="project" value="InterPro"/>
</dbReference>
<feature type="region of interest" description="Disordered" evidence="8">
    <location>
        <begin position="299"/>
        <end position="329"/>
    </location>
</feature>
<dbReference type="Proteomes" id="UP000095280">
    <property type="component" value="Unplaced"/>
</dbReference>
<evidence type="ECO:0000313" key="12">
    <source>
        <dbReference type="WBParaSite" id="maker-uti_cns_0016917-snap-gene-0.3-mRNA-1"/>
    </source>
</evidence>
<evidence type="ECO:0000259" key="9">
    <source>
        <dbReference type="PROSITE" id="PS50089"/>
    </source>
</evidence>
<feature type="domain" description="RING-type" evidence="9">
    <location>
        <begin position="923"/>
        <end position="978"/>
    </location>
</feature>
<evidence type="ECO:0000256" key="4">
    <source>
        <dbReference type="ARBA" id="ARBA00022771"/>
    </source>
</evidence>
<feature type="domain" description="RING-type" evidence="10">
    <location>
        <begin position="919"/>
        <end position="1140"/>
    </location>
</feature>
<organism evidence="11 12">
    <name type="scientific">Macrostomum lignano</name>
    <dbReference type="NCBI Taxonomy" id="282301"/>
    <lineage>
        <taxon>Eukaryota</taxon>
        <taxon>Metazoa</taxon>
        <taxon>Spiralia</taxon>
        <taxon>Lophotrochozoa</taxon>
        <taxon>Platyhelminthes</taxon>
        <taxon>Rhabditophora</taxon>
        <taxon>Macrostomorpha</taxon>
        <taxon>Macrostomida</taxon>
        <taxon>Macrostomidae</taxon>
        <taxon>Macrostomum</taxon>
    </lineage>
</organism>
<dbReference type="Gene3D" id="3.30.40.10">
    <property type="entry name" value="Zinc/RING finger domain, C3HC4 (zinc finger)"/>
    <property type="match status" value="1"/>
</dbReference>
<evidence type="ECO:0000256" key="8">
    <source>
        <dbReference type="SAM" id="MobiDB-lite"/>
    </source>
</evidence>
<dbReference type="GO" id="GO:0008270">
    <property type="term" value="F:zinc ion binding"/>
    <property type="evidence" value="ECO:0007669"/>
    <property type="project" value="UniProtKB-KW"/>
</dbReference>
<dbReference type="SUPFAM" id="SSF57850">
    <property type="entry name" value="RING/U-box"/>
    <property type="match status" value="2"/>
</dbReference>
<evidence type="ECO:0000259" key="10">
    <source>
        <dbReference type="PROSITE" id="PS51873"/>
    </source>
</evidence>
<keyword evidence="3" id="KW-0677">Repeat</keyword>
<evidence type="ECO:0000256" key="2">
    <source>
        <dbReference type="ARBA" id="ARBA00022723"/>
    </source>
</evidence>
<dbReference type="InterPro" id="IPR044066">
    <property type="entry name" value="TRIAD_supradom"/>
</dbReference>
<proteinExistence type="predicted"/>
<evidence type="ECO:0000313" key="11">
    <source>
        <dbReference type="Proteomes" id="UP000095280"/>
    </source>
</evidence>
<evidence type="ECO:0000256" key="5">
    <source>
        <dbReference type="ARBA" id="ARBA00022786"/>
    </source>
</evidence>
<evidence type="ECO:0000256" key="6">
    <source>
        <dbReference type="ARBA" id="ARBA00022833"/>
    </source>
</evidence>
<evidence type="ECO:0000256" key="3">
    <source>
        <dbReference type="ARBA" id="ARBA00022737"/>
    </source>
</evidence>
<dbReference type="InterPro" id="IPR031127">
    <property type="entry name" value="E3_UB_ligase_RBR"/>
</dbReference>
<dbReference type="PANTHER" id="PTHR11685">
    <property type="entry name" value="RBR FAMILY RING FINGER AND IBR DOMAIN-CONTAINING"/>
    <property type="match status" value="1"/>
</dbReference>
<keyword evidence="2" id="KW-0479">Metal-binding</keyword>
<feature type="region of interest" description="Disordered" evidence="8">
    <location>
        <begin position="693"/>
        <end position="726"/>
    </location>
</feature>
<dbReference type="InterPro" id="IPR013083">
    <property type="entry name" value="Znf_RING/FYVE/PHD"/>
</dbReference>
<keyword evidence="5" id="KW-0833">Ubl conjugation pathway</keyword>
<dbReference type="Pfam" id="PF26200">
    <property type="entry name" value="Rcat_RNF216"/>
    <property type="match status" value="1"/>
</dbReference>
<evidence type="ECO:0000256" key="7">
    <source>
        <dbReference type="PROSITE-ProRule" id="PRU00175"/>
    </source>
</evidence>
<feature type="compositionally biased region" description="Low complexity" evidence="8">
    <location>
        <begin position="309"/>
        <end position="323"/>
    </location>
</feature>
<keyword evidence="11" id="KW-1185">Reference proteome</keyword>
<dbReference type="PROSITE" id="PS50089">
    <property type="entry name" value="ZF_RING_2"/>
    <property type="match status" value="1"/>
</dbReference>
<dbReference type="WBParaSite" id="maker-uti_cns_0016917-snap-gene-0.3-mRNA-1">
    <property type="protein sequence ID" value="maker-uti_cns_0016917-snap-gene-0.3-mRNA-1"/>
    <property type="gene ID" value="maker-uti_cns_0016917-snap-gene-0.3"/>
</dbReference>
<evidence type="ECO:0000256" key="1">
    <source>
        <dbReference type="ARBA" id="ARBA00022679"/>
    </source>
</evidence>
<dbReference type="PROSITE" id="PS51873">
    <property type="entry name" value="TRIAD"/>
    <property type="match status" value="1"/>
</dbReference>
<keyword evidence="1" id="KW-0808">Transferase</keyword>
<keyword evidence="6" id="KW-0862">Zinc</keyword>
<dbReference type="Gene3D" id="1.20.120.1750">
    <property type="match status" value="1"/>
</dbReference>
<sequence length="1334" mass="147579">MLDVVPCRSASISTTVHRVDEFSGASEPVLAVNVLADVSVGGRCKSTQLAWFLSLTVDLTRRVRLRRSQAMRRPRRHSLCQKPYLILLARCTLCKKCMVDLLLATRSIKLTRTAMRKLRSGVAKSSGGRVEQVQRGGEDPVELAKKAGHVHAGELAHVGAHLVQDAGSLSPEQIGEYHDAEDRSLFSTSSFASMTPAWIGTVTGGLATGLHFTAASGSAAAADSWKKPYCIGMGMYSMHKQRIQGSSSKAKTILTLHEMPMRSRAGCCRKPDSCRRAICSGEVSESKSSVRLAVARVTAAPPDSRAVRRNSASAAATTNSSPATEEDFHATHRIQESKVRRLGHTYRRVLHAEARERKHTNLLAFHTNRGWSNSLLPAEQARHPDIQVSTNANFYNRKMIRLMDKDFTSDVTYSLNKNQRWNFIKQLVEEYDANEELKSQNVFFTEAVARGHREASAKKLLTNATYTVKAADELRHHKKELNKKIVRESAKQKKLSAAVRNQLKQQVLNNDRFQFSDQEKSMQTERPLITIGSASRGGSVNKASIQRTCNLWNHLYKVSPNAEEVRGDLQRDYDSRMSVSVGTCVPCPGVDVKRCTQSEKETKTVKRYDLRRPSPRKRERMLQKRRRFEMEMQFDMDGCWHLPETTASTEADEELDVCPDRPTECIALIEFARPKISANRDKKLAAKERKLRHQQLMENKRKQRSNSDQTSGGSSGYDSGAEESVEKFETQIETVKEVDQFDIRLAQSVEASLCSPRPVVAVPRVAAQTSRIAELFAEASISSALAISASTPRKLAVMLHPDLSESIVFEEMDETDSDGTRFSVQHLRRSDAAAPRTSAAEVATQADPFDFLRRLAADAASSEPAACGAPEKAATAGATILGWKPAKAISESEARLAAIRALPMFNPPSTVAVDAELVPALDCEICCQQLPVGTADSFADGATMLGECGHRFCNPCWLQHVASSVARGRADVSCPGFRCETPLDPATLLWFCPADLVSALAAAAFRLWLSDRSEQRVQRRLCPLTNCGRVLESPTGVNAVCQCSGWGLCVGCGQEPHWPSDCATASKYRAKMKSLGHEKLLLSDLNAETDVNAKQCPSCFLLMEKGVGCNHMSCPCGEHFCWWCGQTMRDHKSGPCFGAKVKTRSEFRVQRVFTAQDSFLVPNSTQSRAYCAAVRVRLGRASSKTSLGLSNVTVKKLASLFASNLIRFQRVAWSEAERRARETASRLVRATAHASYLVEYSYAYLDNQRVERRTGTAVRALGSHIVQLVDSMSSEAKVQSKRGFQGPKQTRLACERLLMMLSCLESKCRLLYCIVANQRTQATRLDHKGKTLKA</sequence>
<keyword evidence="4 7" id="KW-0863">Zinc-finger</keyword>
<name>A0A1I8ITL8_9PLAT</name>
<dbReference type="InterPro" id="IPR001841">
    <property type="entry name" value="Znf_RING"/>
</dbReference>